<dbReference type="Proteomes" id="UP001208017">
    <property type="component" value="Unassembled WGS sequence"/>
</dbReference>
<keyword evidence="4" id="KW-1185">Reference proteome</keyword>
<evidence type="ECO:0000256" key="1">
    <source>
        <dbReference type="ARBA" id="ARBA00008270"/>
    </source>
</evidence>
<name>A0ABT3WVI0_9BACL</name>
<protein>
    <submittedName>
        <fullName evidence="3">PhzF family phenazine biosynthesis protein</fullName>
    </submittedName>
</protein>
<evidence type="ECO:0000313" key="3">
    <source>
        <dbReference type="EMBL" id="MCX7568644.1"/>
    </source>
</evidence>
<dbReference type="Gene3D" id="3.10.310.10">
    <property type="entry name" value="Diaminopimelate Epimerase, Chain A, domain 1"/>
    <property type="match status" value="2"/>
</dbReference>
<gene>
    <name evidence="3" type="ORF">OS242_01500</name>
</gene>
<dbReference type="NCBIfam" id="TIGR00654">
    <property type="entry name" value="PhzF_family"/>
    <property type="match status" value="1"/>
</dbReference>
<dbReference type="Pfam" id="PF02567">
    <property type="entry name" value="PhzC-PhzF"/>
    <property type="match status" value="1"/>
</dbReference>
<comment type="similarity">
    <text evidence="1">Belongs to the PhzF family.</text>
</comment>
<dbReference type="InterPro" id="IPR003719">
    <property type="entry name" value="Phenazine_PhzF-like"/>
</dbReference>
<dbReference type="RefSeq" id="WP_267149884.1">
    <property type="nucleotide sequence ID" value="NZ_JAPMLT010000001.1"/>
</dbReference>
<evidence type="ECO:0000256" key="2">
    <source>
        <dbReference type="ARBA" id="ARBA00023235"/>
    </source>
</evidence>
<dbReference type="SUPFAM" id="SSF54506">
    <property type="entry name" value="Diaminopimelate epimerase-like"/>
    <property type="match status" value="1"/>
</dbReference>
<reference evidence="3 4" key="1">
    <citation type="submission" date="2022-11" db="EMBL/GenBank/DDBJ databases">
        <title>Study of microbial diversity in lake waters.</title>
        <authorList>
            <person name="Zhang J."/>
        </authorList>
    </citation>
    <scope>NUCLEOTIDE SEQUENCE [LARGE SCALE GENOMIC DNA]</scope>
    <source>
        <strain evidence="3 4">DT12</strain>
    </source>
</reference>
<evidence type="ECO:0000313" key="4">
    <source>
        <dbReference type="Proteomes" id="UP001208017"/>
    </source>
</evidence>
<dbReference type="PANTHER" id="PTHR13774">
    <property type="entry name" value="PHENAZINE BIOSYNTHESIS PROTEIN"/>
    <property type="match status" value="1"/>
</dbReference>
<organism evidence="3 4">
    <name type="scientific">Tumebacillus lacus</name>
    <dbReference type="NCBI Taxonomy" id="2995335"/>
    <lineage>
        <taxon>Bacteria</taxon>
        <taxon>Bacillati</taxon>
        <taxon>Bacillota</taxon>
        <taxon>Bacilli</taxon>
        <taxon>Bacillales</taxon>
        <taxon>Alicyclobacillaceae</taxon>
        <taxon>Tumebacillus</taxon>
    </lineage>
</organism>
<accession>A0ABT3WVI0</accession>
<dbReference type="PANTHER" id="PTHR13774:SF39">
    <property type="entry name" value="BIOSYNTHESIS PROTEIN, PUTATIVE-RELATED"/>
    <property type="match status" value="1"/>
</dbReference>
<proteinExistence type="inferred from homology"/>
<dbReference type="PIRSF" id="PIRSF016184">
    <property type="entry name" value="PhzC_PhzF"/>
    <property type="match status" value="1"/>
</dbReference>
<keyword evidence="2" id="KW-0413">Isomerase</keyword>
<sequence length="302" mass="33071">MTQIRIYQVNAFTHLPFGGNPAGVVADADGLTEREMQQIAREMNCTETAFVLSSEVPNADLRVRYFTPQEEVDLCGHATISAFAALGLEQRFGGELPRTVIIETKAGLLPVMLSRDAEERLQVVVTQAAPQFRPCDLTRAEAATLLGLDESDLDPERPLGLAYTGLWDLMIPIRTLDAFQRMRPDLDAIAASNRRLGVTSTHCYSFETVEPTSHLHTRNFSPAVGIPEDPASGTANGALAAFLLQHGVLTPEREQVRLIVEQGFECDRPSFIHVELDGEPRSPRTARVGGGARPVFQGTMSF</sequence>
<comment type="caution">
    <text evidence="3">The sequence shown here is derived from an EMBL/GenBank/DDBJ whole genome shotgun (WGS) entry which is preliminary data.</text>
</comment>
<dbReference type="EMBL" id="JAPMLT010000001">
    <property type="protein sequence ID" value="MCX7568644.1"/>
    <property type="molecule type" value="Genomic_DNA"/>
</dbReference>